<dbReference type="EMBL" id="MGDJ01000021">
    <property type="protein sequence ID" value="OGL52902.1"/>
    <property type="molecule type" value="Genomic_DNA"/>
</dbReference>
<gene>
    <name evidence="1" type="ORF">A3K55_02180</name>
</gene>
<protein>
    <submittedName>
        <fullName evidence="1">Uncharacterized protein</fullName>
    </submittedName>
</protein>
<evidence type="ECO:0000313" key="2">
    <source>
        <dbReference type="Proteomes" id="UP000185874"/>
    </source>
</evidence>
<dbReference type="Proteomes" id="UP000185874">
    <property type="component" value="Unassembled WGS sequence"/>
</dbReference>
<sequence length="104" mass="11697">MSRGIRGEEMIISEGAMRIVIKARRDGLEALGRVARTAAEINEEERGGGVWWVRTREEMFQGTAGRVEVPGRRVSRSSIGFAERVDKWGDNYIYAELVREEAGV</sequence>
<reference evidence="1 2" key="1">
    <citation type="journal article" date="2016" name="Nat. Commun.">
        <title>Thousands of microbial genomes shed light on interconnected biogeochemical processes in an aquifer system.</title>
        <authorList>
            <person name="Anantharaman K."/>
            <person name="Brown C.T."/>
            <person name="Hug L.A."/>
            <person name="Sharon I."/>
            <person name="Castelle C.J."/>
            <person name="Probst A.J."/>
            <person name="Thomas B.C."/>
            <person name="Singh A."/>
            <person name="Wilkins M.J."/>
            <person name="Karaoz U."/>
            <person name="Brodie E.L."/>
            <person name="Williams K.H."/>
            <person name="Hubbard S.S."/>
            <person name="Banfield J.F."/>
        </authorList>
    </citation>
    <scope>NUCLEOTIDE SEQUENCE [LARGE SCALE GENOMIC DNA]</scope>
</reference>
<name>A0A1F7SGI8_9BACT</name>
<dbReference type="AlphaFoldDB" id="A0A1F7SGI8"/>
<accession>A0A1F7SGI8</accession>
<organism evidence="1 2">
    <name type="scientific">Candidatus Shapirobacteria bacterium RBG_13_44_7</name>
    <dbReference type="NCBI Taxonomy" id="1802149"/>
    <lineage>
        <taxon>Bacteria</taxon>
        <taxon>Candidatus Shapironibacteriota</taxon>
    </lineage>
</organism>
<comment type="caution">
    <text evidence="1">The sequence shown here is derived from an EMBL/GenBank/DDBJ whole genome shotgun (WGS) entry which is preliminary data.</text>
</comment>
<proteinExistence type="predicted"/>
<evidence type="ECO:0000313" key="1">
    <source>
        <dbReference type="EMBL" id="OGL52902.1"/>
    </source>
</evidence>